<evidence type="ECO:0000313" key="7">
    <source>
        <dbReference type="Proteomes" id="UP001287356"/>
    </source>
</evidence>
<evidence type="ECO:0000256" key="3">
    <source>
        <dbReference type="RuleBase" id="RU366045"/>
    </source>
</evidence>
<comment type="similarity">
    <text evidence="3">Belongs to the metallo-dependent hydrolases superfamily.</text>
</comment>
<reference evidence="6" key="2">
    <citation type="submission" date="2023-06" db="EMBL/GenBank/DDBJ databases">
        <authorList>
            <consortium name="Lawrence Berkeley National Laboratory"/>
            <person name="Haridas S."/>
            <person name="Hensen N."/>
            <person name="Bonometti L."/>
            <person name="Westerberg I."/>
            <person name="Brannstrom I.O."/>
            <person name="Guillou S."/>
            <person name="Cros-Aarteil S."/>
            <person name="Calhoun S."/>
            <person name="Kuo A."/>
            <person name="Mondo S."/>
            <person name="Pangilinan J."/>
            <person name="Riley R."/>
            <person name="Labutti K."/>
            <person name="Andreopoulos B."/>
            <person name="Lipzen A."/>
            <person name="Chen C."/>
            <person name="Yanf M."/>
            <person name="Daum C."/>
            <person name="Ng V."/>
            <person name="Clum A."/>
            <person name="Steindorff A."/>
            <person name="Ohm R."/>
            <person name="Martin F."/>
            <person name="Silar P."/>
            <person name="Natvig D."/>
            <person name="Lalanne C."/>
            <person name="Gautier V."/>
            <person name="Ament-Velasquez S.L."/>
            <person name="Kruys A."/>
            <person name="Hutchinson M.I."/>
            <person name="Powell A.J."/>
            <person name="Barry K."/>
            <person name="Miller A.N."/>
            <person name="Grigoriev I.V."/>
            <person name="Debuchy R."/>
            <person name="Gladieux P."/>
            <person name="Thoren M.H."/>
            <person name="Johannesson H."/>
        </authorList>
    </citation>
    <scope>NUCLEOTIDE SEQUENCE</scope>
    <source>
        <strain evidence="6">CBS 958.72</strain>
    </source>
</reference>
<dbReference type="Pfam" id="PF04909">
    <property type="entry name" value="Amidohydro_2"/>
    <property type="match status" value="1"/>
</dbReference>
<name>A0AAE0NC00_9PEZI</name>
<feature type="domain" description="Amidohydrolase-related" evidence="5">
    <location>
        <begin position="101"/>
        <end position="319"/>
    </location>
</feature>
<dbReference type="PANTHER" id="PTHR21240:SF32">
    <property type="entry name" value="AMIDOHYDROLASE-RELATED DOMAIN-CONTAINING PROTEIN"/>
    <property type="match status" value="1"/>
</dbReference>
<dbReference type="Proteomes" id="UP001287356">
    <property type="component" value="Unassembled WGS sequence"/>
</dbReference>
<dbReference type="GO" id="GO:0019748">
    <property type="term" value="P:secondary metabolic process"/>
    <property type="evidence" value="ECO:0007669"/>
    <property type="project" value="TreeGrafter"/>
</dbReference>
<evidence type="ECO:0000256" key="4">
    <source>
        <dbReference type="SAM" id="SignalP"/>
    </source>
</evidence>
<sequence length="325" mass="35666">MVLFRLSFLAALATDVAASYSPRISSIIKQAKRGENFNVPLQSLLHERRDGPEADAESANALQTHDLIDLESLPFASAAFVSIDAIQNGHSNLDLSHASRVDTHVHIVPDFYLGLVLTTGQSPTPSHLQEHHIHVHAGLDGFHDNEAYSVGLAKLLNEWLAELRRAFPKRFEFYAVMPLPYTPAAIKEAKYALTSLGAIGLGLLTNHEGLYLGNAALAPFFAALNATVRGPHVCIVHPSEPLIRINGTLVVADPTKQCSTALYLTGQVEFYFETARALMDLTVSRTITNYTNIHYAFGHVNGAFPSIEHRFIKTIPGFEQAPRRP</sequence>
<reference evidence="6" key="1">
    <citation type="journal article" date="2023" name="Mol. Phylogenet. Evol.">
        <title>Genome-scale phylogeny and comparative genomics of the fungal order Sordariales.</title>
        <authorList>
            <person name="Hensen N."/>
            <person name="Bonometti L."/>
            <person name="Westerberg I."/>
            <person name="Brannstrom I.O."/>
            <person name="Guillou S."/>
            <person name="Cros-Aarteil S."/>
            <person name="Calhoun S."/>
            <person name="Haridas S."/>
            <person name="Kuo A."/>
            <person name="Mondo S."/>
            <person name="Pangilinan J."/>
            <person name="Riley R."/>
            <person name="LaButti K."/>
            <person name="Andreopoulos B."/>
            <person name="Lipzen A."/>
            <person name="Chen C."/>
            <person name="Yan M."/>
            <person name="Daum C."/>
            <person name="Ng V."/>
            <person name="Clum A."/>
            <person name="Steindorff A."/>
            <person name="Ohm R.A."/>
            <person name="Martin F."/>
            <person name="Silar P."/>
            <person name="Natvig D.O."/>
            <person name="Lalanne C."/>
            <person name="Gautier V."/>
            <person name="Ament-Velasquez S.L."/>
            <person name="Kruys A."/>
            <person name="Hutchinson M.I."/>
            <person name="Powell A.J."/>
            <person name="Barry K."/>
            <person name="Miller A.N."/>
            <person name="Grigoriev I.V."/>
            <person name="Debuchy R."/>
            <person name="Gladieux P."/>
            <person name="Hiltunen Thoren M."/>
            <person name="Johannesson H."/>
        </authorList>
    </citation>
    <scope>NUCLEOTIDE SEQUENCE</scope>
    <source>
        <strain evidence="6">CBS 958.72</strain>
    </source>
</reference>
<dbReference type="InterPro" id="IPR006680">
    <property type="entry name" value="Amidohydro-rel"/>
</dbReference>
<evidence type="ECO:0000259" key="5">
    <source>
        <dbReference type="Pfam" id="PF04909"/>
    </source>
</evidence>
<keyword evidence="1 3" id="KW-0210">Decarboxylase</keyword>
<dbReference type="Gene3D" id="3.20.20.140">
    <property type="entry name" value="Metal-dependent hydrolases"/>
    <property type="match status" value="1"/>
</dbReference>
<organism evidence="6 7">
    <name type="scientific">Lasiosphaeria ovina</name>
    <dbReference type="NCBI Taxonomy" id="92902"/>
    <lineage>
        <taxon>Eukaryota</taxon>
        <taxon>Fungi</taxon>
        <taxon>Dikarya</taxon>
        <taxon>Ascomycota</taxon>
        <taxon>Pezizomycotina</taxon>
        <taxon>Sordariomycetes</taxon>
        <taxon>Sordariomycetidae</taxon>
        <taxon>Sordariales</taxon>
        <taxon>Lasiosphaeriaceae</taxon>
        <taxon>Lasiosphaeria</taxon>
    </lineage>
</organism>
<dbReference type="SUPFAM" id="SSF51556">
    <property type="entry name" value="Metallo-dependent hydrolases"/>
    <property type="match status" value="1"/>
</dbReference>
<gene>
    <name evidence="6" type="ORF">B0T24DRAFT_592685</name>
</gene>
<keyword evidence="7" id="KW-1185">Reference proteome</keyword>
<evidence type="ECO:0000313" key="6">
    <source>
        <dbReference type="EMBL" id="KAK3377054.1"/>
    </source>
</evidence>
<keyword evidence="4" id="KW-0732">Signal</keyword>
<evidence type="ECO:0000256" key="2">
    <source>
        <dbReference type="ARBA" id="ARBA00023239"/>
    </source>
</evidence>
<dbReference type="GO" id="GO:0016787">
    <property type="term" value="F:hydrolase activity"/>
    <property type="evidence" value="ECO:0007669"/>
    <property type="project" value="InterPro"/>
</dbReference>
<feature type="chain" id="PRO_5042134327" description="Amidohydrolase-related domain-containing protein" evidence="4">
    <location>
        <begin position="19"/>
        <end position="325"/>
    </location>
</feature>
<dbReference type="InterPro" id="IPR032466">
    <property type="entry name" value="Metal_Hydrolase"/>
</dbReference>
<dbReference type="GO" id="GO:0016831">
    <property type="term" value="F:carboxy-lyase activity"/>
    <property type="evidence" value="ECO:0007669"/>
    <property type="project" value="UniProtKB-KW"/>
</dbReference>
<dbReference type="InterPro" id="IPR032465">
    <property type="entry name" value="ACMSD"/>
</dbReference>
<feature type="signal peptide" evidence="4">
    <location>
        <begin position="1"/>
        <end position="18"/>
    </location>
</feature>
<dbReference type="PANTHER" id="PTHR21240">
    <property type="entry name" value="2-AMINO-3-CARBOXYLMUCONATE-6-SEMIALDEHYDE DECARBOXYLASE"/>
    <property type="match status" value="1"/>
</dbReference>
<dbReference type="AlphaFoldDB" id="A0AAE0NC00"/>
<keyword evidence="2 3" id="KW-0456">Lyase</keyword>
<dbReference type="GO" id="GO:0005829">
    <property type="term" value="C:cytosol"/>
    <property type="evidence" value="ECO:0007669"/>
    <property type="project" value="TreeGrafter"/>
</dbReference>
<proteinExistence type="inferred from homology"/>
<comment type="caution">
    <text evidence="6">The sequence shown here is derived from an EMBL/GenBank/DDBJ whole genome shotgun (WGS) entry which is preliminary data.</text>
</comment>
<protein>
    <recommendedName>
        <fullName evidence="5">Amidohydrolase-related domain-containing protein</fullName>
    </recommendedName>
</protein>
<accession>A0AAE0NC00</accession>
<dbReference type="EMBL" id="JAULSN010000003">
    <property type="protein sequence ID" value="KAK3377054.1"/>
    <property type="molecule type" value="Genomic_DNA"/>
</dbReference>
<evidence type="ECO:0000256" key="1">
    <source>
        <dbReference type="ARBA" id="ARBA00022793"/>
    </source>
</evidence>